<dbReference type="RefSeq" id="XP_040642597.1">
    <property type="nucleotide sequence ID" value="XM_040777709.1"/>
</dbReference>
<evidence type="ECO:0000313" key="2">
    <source>
        <dbReference type="Proteomes" id="UP000019804"/>
    </source>
</evidence>
<dbReference type="EMBL" id="KK088412">
    <property type="protein sequence ID" value="EYE98909.1"/>
    <property type="molecule type" value="Genomic_DNA"/>
</dbReference>
<organism evidence="1 2">
    <name type="scientific">Aspergillus ruber (strain CBS 135680)</name>
    <dbReference type="NCBI Taxonomy" id="1388766"/>
    <lineage>
        <taxon>Eukaryota</taxon>
        <taxon>Fungi</taxon>
        <taxon>Dikarya</taxon>
        <taxon>Ascomycota</taxon>
        <taxon>Pezizomycotina</taxon>
        <taxon>Eurotiomycetes</taxon>
        <taxon>Eurotiomycetidae</taxon>
        <taxon>Eurotiales</taxon>
        <taxon>Aspergillaceae</taxon>
        <taxon>Aspergillus</taxon>
        <taxon>Aspergillus subgen. Aspergillus</taxon>
    </lineage>
</organism>
<dbReference type="Proteomes" id="UP000019804">
    <property type="component" value="Unassembled WGS sequence"/>
</dbReference>
<proteinExistence type="predicted"/>
<dbReference type="HOGENOM" id="CLU_2385774_0_0_1"/>
<dbReference type="AlphaFoldDB" id="A0A017SQM8"/>
<keyword evidence="2" id="KW-1185">Reference proteome</keyword>
<sequence>MTGGAEWASRLKRTEPGFGLAVAHARTRCALTQWRNSRLSFIDIGKCQGELPFSLQLPSMVDASLPDSLSVLKSASLEHSPSLLPEYMYSRGYS</sequence>
<gene>
    <name evidence="1" type="ORF">EURHEDRAFT_118799</name>
</gene>
<name>A0A017SQM8_ASPRC</name>
<accession>A0A017SQM8</accession>
<dbReference type="GeneID" id="63692833"/>
<evidence type="ECO:0000313" key="1">
    <source>
        <dbReference type="EMBL" id="EYE98909.1"/>
    </source>
</evidence>
<reference evidence="2" key="1">
    <citation type="journal article" date="2014" name="Nat. Commun.">
        <title>Genomic adaptations of the halophilic Dead Sea filamentous fungus Eurotium rubrum.</title>
        <authorList>
            <person name="Kis-Papo T."/>
            <person name="Weig A.R."/>
            <person name="Riley R."/>
            <person name="Persoh D."/>
            <person name="Salamov A."/>
            <person name="Sun H."/>
            <person name="Lipzen A."/>
            <person name="Wasser S.P."/>
            <person name="Rambold G."/>
            <person name="Grigoriev I.V."/>
            <person name="Nevo E."/>
        </authorList>
    </citation>
    <scope>NUCLEOTIDE SEQUENCE [LARGE SCALE GENOMIC DNA]</scope>
    <source>
        <strain evidence="2">CBS 135680</strain>
    </source>
</reference>
<protein>
    <submittedName>
        <fullName evidence="1">Uncharacterized protein</fullName>
    </submittedName>
</protein>